<dbReference type="Pfam" id="PF05548">
    <property type="entry name" value="Peptidase_M11"/>
    <property type="match status" value="1"/>
</dbReference>
<dbReference type="AlphaFoldDB" id="A0A8J4F418"/>
<organism evidence="3 4">
    <name type="scientific">Volvox africanus</name>
    <dbReference type="NCBI Taxonomy" id="51714"/>
    <lineage>
        <taxon>Eukaryota</taxon>
        <taxon>Viridiplantae</taxon>
        <taxon>Chlorophyta</taxon>
        <taxon>core chlorophytes</taxon>
        <taxon>Chlorophyceae</taxon>
        <taxon>CS clade</taxon>
        <taxon>Chlamydomonadales</taxon>
        <taxon>Volvocaceae</taxon>
        <taxon>Volvox</taxon>
    </lineage>
</organism>
<proteinExistence type="predicted"/>
<gene>
    <name evidence="3" type="ORF">Vafri_12028</name>
</gene>
<dbReference type="Gene3D" id="3.40.390.10">
    <property type="entry name" value="Collagenase (Catalytic Domain)"/>
    <property type="match status" value="1"/>
</dbReference>
<dbReference type="InterPro" id="IPR024079">
    <property type="entry name" value="MetalloPept_cat_dom_sf"/>
</dbReference>
<reference evidence="3" key="1">
    <citation type="journal article" date="2021" name="Proc. Natl. Acad. Sci. U.S.A.">
        <title>Three genomes in the algal genus Volvox reveal the fate of a haploid sex-determining region after a transition to homothallism.</title>
        <authorList>
            <person name="Yamamoto K."/>
            <person name="Hamaji T."/>
            <person name="Kawai-Toyooka H."/>
            <person name="Matsuzaki R."/>
            <person name="Takahashi F."/>
            <person name="Nishimura Y."/>
            <person name="Kawachi M."/>
            <person name="Noguchi H."/>
            <person name="Minakuchi Y."/>
            <person name="Umen J.G."/>
            <person name="Toyoda A."/>
            <person name="Nozaki H."/>
        </authorList>
    </citation>
    <scope>NUCLEOTIDE SEQUENCE</scope>
    <source>
        <strain evidence="3">NIES-3780</strain>
    </source>
</reference>
<feature type="domain" description="Peptidase M11 gametolysin" evidence="2">
    <location>
        <begin position="40"/>
        <end position="181"/>
    </location>
</feature>
<dbReference type="EMBL" id="BNCO01000025">
    <property type="protein sequence ID" value="GIL56744.1"/>
    <property type="molecule type" value="Genomic_DNA"/>
</dbReference>
<evidence type="ECO:0000313" key="3">
    <source>
        <dbReference type="EMBL" id="GIL56744.1"/>
    </source>
</evidence>
<feature type="compositionally biased region" description="Pro residues" evidence="1">
    <location>
        <begin position="317"/>
        <end position="334"/>
    </location>
</feature>
<evidence type="ECO:0000256" key="1">
    <source>
        <dbReference type="SAM" id="MobiDB-lite"/>
    </source>
</evidence>
<dbReference type="InterPro" id="IPR008752">
    <property type="entry name" value="Peptidase_M11"/>
</dbReference>
<feature type="non-terminal residue" evidence="3">
    <location>
        <position position="334"/>
    </location>
</feature>
<name>A0A8J4F418_9CHLO</name>
<comment type="caution">
    <text evidence="3">The sequence shown here is derived from an EMBL/GenBank/DDBJ whole genome shotgun (WGS) entry which is preliminary data.</text>
</comment>
<dbReference type="GO" id="GO:0008237">
    <property type="term" value="F:metallopeptidase activity"/>
    <property type="evidence" value="ECO:0007669"/>
    <property type="project" value="InterPro"/>
</dbReference>
<feature type="compositionally biased region" description="Low complexity" evidence="1">
    <location>
        <begin position="257"/>
        <end position="266"/>
    </location>
</feature>
<accession>A0A8J4F418</accession>
<evidence type="ECO:0000313" key="4">
    <source>
        <dbReference type="Proteomes" id="UP000747399"/>
    </source>
</evidence>
<protein>
    <recommendedName>
        <fullName evidence="2">Peptidase M11 gametolysin domain-containing protein</fullName>
    </recommendedName>
</protein>
<feature type="region of interest" description="Disordered" evidence="1">
    <location>
        <begin position="252"/>
        <end position="334"/>
    </location>
</feature>
<dbReference type="Proteomes" id="UP000747399">
    <property type="component" value="Unassembled WGS sequence"/>
</dbReference>
<dbReference type="SUPFAM" id="SSF55486">
    <property type="entry name" value="Metalloproteases ('zincins'), catalytic domain"/>
    <property type="match status" value="1"/>
</dbReference>
<keyword evidence="4" id="KW-1185">Reference proteome</keyword>
<evidence type="ECO:0000259" key="2">
    <source>
        <dbReference type="Pfam" id="PF05548"/>
    </source>
</evidence>
<sequence>LTDCGGFMGASTSGKWSWFTPTAANAWGTGLMWWDGFDFGDHETVLHEFGHSYGLAHANVPGGCFTNDQCDWTCAMGSYGGQGIRCFNAPHNWQIGWGKSVLQLDDEGLPYGYAKEILVPPQLSAVSSFVMVSTNDMPANQRLFISARLNVYMYDLPYAWYNDGKSYITIHTYNGTESASYIPTKVVGEIQPGATWRDNASSIVVRFNSWRTGSGARVTLCRRRANTENNCYDNFDDDCDFLTDAEDPDCDDLNVQNSYPSSPSSNWPTQPETLLSPLAGLVRPDLPPLTQPRSHNLISSPSPKPPRQPPQRRSPYPRRPPPRRPSPPPRNRAV</sequence>